<dbReference type="Gene3D" id="2.60.120.330">
    <property type="entry name" value="B-lactam Antibiotic, Isopenicillin N Synthase, Chain"/>
    <property type="match status" value="1"/>
</dbReference>
<keyword evidence="2 6" id="KW-0479">Metal-binding</keyword>
<keyword evidence="9" id="KW-1185">Reference proteome</keyword>
<comment type="similarity">
    <text evidence="1 6">Belongs to the iron/ascorbate-dependent oxidoreductase family.</text>
</comment>
<reference evidence="8" key="1">
    <citation type="submission" date="2018-01" db="EMBL/GenBank/DDBJ databases">
        <authorList>
            <person name="Mao J.F."/>
        </authorList>
    </citation>
    <scope>NUCLEOTIDE SEQUENCE</scope>
    <source>
        <strain evidence="8">Huo1</strain>
        <tissue evidence="8">Leaf</tissue>
    </source>
</reference>
<dbReference type="InterPro" id="IPR026992">
    <property type="entry name" value="DIOX_N"/>
</dbReference>
<dbReference type="Proteomes" id="UP000298416">
    <property type="component" value="Unassembled WGS sequence"/>
</dbReference>
<evidence type="ECO:0000256" key="3">
    <source>
        <dbReference type="ARBA" id="ARBA00022896"/>
    </source>
</evidence>
<accession>A0A8X8WTU0</accession>
<dbReference type="GO" id="GO:0046872">
    <property type="term" value="F:metal ion binding"/>
    <property type="evidence" value="ECO:0007669"/>
    <property type="project" value="UniProtKB-KW"/>
</dbReference>
<evidence type="ECO:0000313" key="9">
    <source>
        <dbReference type="Proteomes" id="UP000298416"/>
    </source>
</evidence>
<dbReference type="GO" id="GO:0002238">
    <property type="term" value="P:response to molecule of fungal origin"/>
    <property type="evidence" value="ECO:0007669"/>
    <property type="project" value="UniProtKB-ARBA"/>
</dbReference>
<dbReference type="Pfam" id="PF03171">
    <property type="entry name" value="2OG-FeII_Oxy"/>
    <property type="match status" value="1"/>
</dbReference>
<dbReference type="FunFam" id="2.60.120.330:FF:000005">
    <property type="entry name" value="1-aminocyclopropane-1-carboxylate oxidase homolog 1"/>
    <property type="match status" value="1"/>
</dbReference>
<evidence type="ECO:0000256" key="2">
    <source>
        <dbReference type="ARBA" id="ARBA00022723"/>
    </source>
</evidence>
<sequence>MVGVSNVDFDWVKEVKEFDERKTGVKGLVDAGVKEIPRLFVHPQEVIDRYPTAKGAAVELPVIDLTGAESGGARRGEVVEAIGKAAREWGFFSIINHGIPLETMKAMLESIKRFHELPDEEKESLYTYERSKLVKWNSNLPAQKGDPACWRDVLNVVYTNDHLDPNEIPSACRKETEEYVKYMIDVRELMAELFSEALGLPSDYLSKMECMKSQSISCLYYPACPEPHKTLGAPKHSDTTFLTLLIQDTLGGLQMLRDNQWVDVPPVPGALIANFGDLMQILSNDEFISVEHRVLSQLAGPRISVATFSTPSIRAAGKPFGPIKELITKEKPAVYRDFMFEEYFQYYKTKGARVESAFDYYRINK</sequence>
<evidence type="ECO:0000259" key="7">
    <source>
        <dbReference type="PROSITE" id="PS51471"/>
    </source>
</evidence>
<keyword evidence="5 6" id="KW-0408">Iron</keyword>
<dbReference type="EMBL" id="PNBA02000014">
    <property type="protein sequence ID" value="KAG6400870.1"/>
    <property type="molecule type" value="Genomic_DNA"/>
</dbReference>
<dbReference type="Pfam" id="PF14226">
    <property type="entry name" value="DIOX_N"/>
    <property type="match status" value="1"/>
</dbReference>
<dbReference type="InterPro" id="IPR027443">
    <property type="entry name" value="IPNS-like_sf"/>
</dbReference>
<dbReference type="AlphaFoldDB" id="A0A8X8WTU0"/>
<gene>
    <name evidence="8" type="ORF">SASPL_137715</name>
</gene>
<dbReference type="GO" id="GO:0031418">
    <property type="term" value="F:L-ascorbic acid binding"/>
    <property type="evidence" value="ECO:0007669"/>
    <property type="project" value="UniProtKB-KW"/>
</dbReference>
<dbReference type="PANTHER" id="PTHR10209">
    <property type="entry name" value="OXIDOREDUCTASE, 2OG-FE II OXYGENASE FAMILY PROTEIN"/>
    <property type="match status" value="1"/>
</dbReference>
<dbReference type="PANTHER" id="PTHR10209:SF714">
    <property type="entry name" value="1-AMINOCYCLOPROPANE-1-CARBOXYLATE OXIDASE HOMOLOG 11-RELATED"/>
    <property type="match status" value="1"/>
</dbReference>
<name>A0A8X8WTU0_SALSN</name>
<dbReference type="InterPro" id="IPR044861">
    <property type="entry name" value="IPNS-like_FE2OG_OXY"/>
</dbReference>
<dbReference type="SUPFAM" id="SSF51197">
    <property type="entry name" value="Clavaminate synthase-like"/>
    <property type="match status" value="1"/>
</dbReference>
<evidence type="ECO:0000256" key="1">
    <source>
        <dbReference type="ARBA" id="ARBA00008056"/>
    </source>
</evidence>
<feature type="domain" description="Fe2OG dioxygenase" evidence="7">
    <location>
        <begin position="212"/>
        <end position="311"/>
    </location>
</feature>
<reference evidence="8" key="2">
    <citation type="submission" date="2020-08" db="EMBL/GenBank/DDBJ databases">
        <title>Plant Genome Project.</title>
        <authorList>
            <person name="Zhang R.-G."/>
        </authorList>
    </citation>
    <scope>NUCLEOTIDE SEQUENCE</scope>
    <source>
        <strain evidence="8">Huo1</strain>
        <tissue evidence="8">Leaf</tissue>
    </source>
</reference>
<dbReference type="GO" id="GO:0016706">
    <property type="term" value="F:2-oxoglutarate-dependent dioxygenase activity"/>
    <property type="evidence" value="ECO:0007669"/>
    <property type="project" value="UniProtKB-ARBA"/>
</dbReference>
<organism evidence="8">
    <name type="scientific">Salvia splendens</name>
    <name type="common">Scarlet sage</name>
    <dbReference type="NCBI Taxonomy" id="180675"/>
    <lineage>
        <taxon>Eukaryota</taxon>
        <taxon>Viridiplantae</taxon>
        <taxon>Streptophyta</taxon>
        <taxon>Embryophyta</taxon>
        <taxon>Tracheophyta</taxon>
        <taxon>Spermatophyta</taxon>
        <taxon>Magnoliopsida</taxon>
        <taxon>eudicotyledons</taxon>
        <taxon>Gunneridae</taxon>
        <taxon>Pentapetalae</taxon>
        <taxon>asterids</taxon>
        <taxon>lamiids</taxon>
        <taxon>Lamiales</taxon>
        <taxon>Lamiaceae</taxon>
        <taxon>Nepetoideae</taxon>
        <taxon>Mentheae</taxon>
        <taxon>Salviinae</taxon>
        <taxon>Salvia</taxon>
        <taxon>Salvia subgen. Calosphace</taxon>
        <taxon>core Calosphace</taxon>
    </lineage>
</organism>
<protein>
    <recommendedName>
        <fullName evidence="7">Fe2OG dioxygenase domain-containing protein</fullName>
    </recommendedName>
</protein>
<comment type="caution">
    <text evidence="8">The sequence shown here is derived from an EMBL/GenBank/DDBJ whole genome shotgun (WGS) entry which is preliminary data.</text>
</comment>
<keyword evidence="4 6" id="KW-0560">Oxidoreductase</keyword>
<evidence type="ECO:0000256" key="5">
    <source>
        <dbReference type="ARBA" id="ARBA00023004"/>
    </source>
</evidence>
<dbReference type="GO" id="GO:0009805">
    <property type="term" value="P:coumarin biosynthetic process"/>
    <property type="evidence" value="ECO:0007669"/>
    <property type="project" value="UniProtKB-ARBA"/>
</dbReference>
<evidence type="ECO:0000256" key="4">
    <source>
        <dbReference type="ARBA" id="ARBA00023002"/>
    </source>
</evidence>
<dbReference type="InterPro" id="IPR005123">
    <property type="entry name" value="Oxoglu/Fe-dep_dioxygenase_dom"/>
</dbReference>
<dbReference type="OrthoDB" id="288590at2759"/>
<keyword evidence="3" id="KW-0847">Vitamin C</keyword>
<evidence type="ECO:0000256" key="6">
    <source>
        <dbReference type="RuleBase" id="RU003682"/>
    </source>
</evidence>
<proteinExistence type="inferred from homology"/>
<dbReference type="PROSITE" id="PS51471">
    <property type="entry name" value="FE2OG_OXY"/>
    <property type="match status" value="1"/>
</dbReference>
<evidence type="ECO:0000313" key="8">
    <source>
        <dbReference type="EMBL" id="KAG6400870.1"/>
    </source>
</evidence>